<reference evidence="7 8" key="2">
    <citation type="journal article" date="2011" name="Stand. Genomic Sci.">
        <title>Complete genome sequence of Truepera radiovictrix type strain (RQ-24).</title>
        <authorList>
            <person name="Ivanova N."/>
            <person name="Rohde C."/>
            <person name="Munk C."/>
            <person name="Nolan M."/>
            <person name="Lucas S."/>
            <person name="Del Rio T.G."/>
            <person name="Tice H."/>
            <person name="Deshpande S."/>
            <person name="Cheng J.F."/>
            <person name="Tapia R."/>
            <person name="Han C."/>
            <person name="Goodwin L."/>
            <person name="Pitluck S."/>
            <person name="Liolios K."/>
            <person name="Mavromatis K."/>
            <person name="Mikhailova N."/>
            <person name="Pati A."/>
            <person name="Chen A."/>
            <person name="Palaniappan K."/>
            <person name="Land M."/>
            <person name="Hauser L."/>
            <person name="Chang Y.J."/>
            <person name="Jeffries C.D."/>
            <person name="Brambilla E."/>
            <person name="Rohde M."/>
            <person name="Goker M."/>
            <person name="Tindall B.J."/>
            <person name="Woyke T."/>
            <person name="Bristow J."/>
            <person name="Eisen J.A."/>
            <person name="Markowitz V."/>
            <person name="Hugenholtz P."/>
            <person name="Kyrpides N.C."/>
            <person name="Klenk H.P."/>
            <person name="Lapidus A."/>
        </authorList>
    </citation>
    <scope>NUCLEOTIDE SEQUENCE [LARGE SCALE GENOMIC DNA]</scope>
    <source>
        <strain evidence="8">DSM 17093 / CIP 108686 / LMG 22925 / RQ-24</strain>
    </source>
</reference>
<evidence type="ECO:0000313" key="8">
    <source>
        <dbReference type="Proteomes" id="UP000000379"/>
    </source>
</evidence>
<dbReference type="KEGG" id="tra:Trad_1883"/>
<dbReference type="AlphaFoldDB" id="D7CQL5"/>
<dbReference type="SMART" id="SM00382">
    <property type="entry name" value="AAA"/>
    <property type="match status" value="1"/>
</dbReference>
<keyword evidence="5" id="KW-0029">Amino-acid transport</keyword>
<dbReference type="InterPro" id="IPR003439">
    <property type="entry name" value="ABC_transporter-like_ATP-bd"/>
</dbReference>
<evidence type="ECO:0000259" key="6">
    <source>
        <dbReference type="PROSITE" id="PS50893"/>
    </source>
</evidence>
<dbReference type="InterPro" id="IPR017871">
    <property type="entry name" value="ABC_transporter-like_CS"/>
</dbReference>
<keyword evidence="8" id="KW-1185">Reference proteome</keyword>
<dbReference type="GO" id="GO:0016887">
    <property type="term" value="F:ATP hydrolysis activity"/>
    <property type="evidence" value="ECO:0007669"/>
    <property type="project" value="InterPro"/>
</dbReference>
<dbReference type="STRING" id="649638.Trad_1883"/>
<keyword evidence="3" id="KW-0547">Nucleotide-binding</keyword>
<dbReference type="Gene3D" id="3.40.50.300">
    <property type="entry name" value="P-loop containing nucleotide triphosphate hydrolases"/>
    <property type="match status" value="1"/>
</dbReference>
<dbReference type="eggNOG" id="COG0410">
    <property type="taxonomic scope" value="Bacteria"/>
</dbReference>
<dbReference type="PROSITE" id="PS00211">
    <property type="entry name" value="ABC_TRANSPORTER_1"/>
    <property type="match status" value="1"/>
</dbReference>
<dbReference type="GO" id="GO:0005524">
    <property type="term" value="F:ATP binding"/>
    <property type="evidence" value="ECO:0007669"/>
    <property type="project" value="UniProtKB-KW"/>
</dbReference>
<evidence type="ECO:0000256" key="3">
    <source>
        <dbReference type="ARBA" id="ARBA00022741"/>
    </source>
</evidence>
<dbReference type="PANTHER" id="PTHR43820:SF6">
    <property type="entry name" value="ABC TRANSPORTER ATP-BINDING PROTEIN"/>
    <property type="match status" value="1"/>
</dbReference>
<feature type="domain" description="ABC transporter" evidence="6">
    <location>
        <begin position="2"/>
        <end position="234"/>
    </location>
</feature>
<dbReference type="GO" id="GO:0015658">
    <property type="term" value="F:branched-chain amino acid transmembrane transporter activity"/>
    <property type="evidence" value="ECO:0007669"/>
    <property type="project" value="TreeGrafter"/>
</dbReference>
<dbReference type="CDD" id="cd03224">
    <property type="entry name" value="ABC_TM1139_LivF_branched"/>
    <property type="match status" value="1"/>
</dbReference>
<evidence type="ECO:0000256" key="4">
    <source>
        <dbReference type="ARBA" id="ARBA00022840"/>
    </source>
</evidence>
<dbReference type="InterPro" id="IPR052156">
    <property type="entry name" value="BCAA_Transport_ATP-bd_LivF"/>
</dbReference>
<evidence type="ECO:0000256" key="2">
    <source>
        <dbReference type="ARBA" id="ARBA00022448"/>
    </source>
</evidence>
<name>D7CQL5_TRURR</name>
<keyword evidence="2" id="KW-0813">Transport</keyword>
<comment type="similarity">
    <text evidence="1">Belongs to the ABC transporter superfamily.</text>
</comment>
<dbReference type="Proteomes" id="UP000000379">
    <property type="component" value="Chromosome"/>
</dbReference>
<dbReference type="SUPFAM" id="SSF52540">
    <property type="entry name" value="P-loop containing nucleoside triphosphate hydrolases"/>
    <property type="match status" value="1"/>
</dbReference>
<dbReference type="Pfam" id="PF00005">
    <property type="entry name" value="ABC_tran"/>
    <property type="match status" value="1"/>
</dbReference>
<dbReference type="PANTHER" id="PTHR43820">
    <property type="entry name" value="HIGH-AFFINITY BRANCHED-CHAIN AMINO ACID TRANSPORT ATP-BINDING PROTEIN LIVF"/>
    <property type="match status" value="1"/>
</dbReference>
<evidence type="ECO:0000256" key="5">
    <source>
        <dbReference type="ARBA" id="ARBA00022970"/>
    </source>
</evidence>
<dbReference type="InterPro" id="IPR027417">
    <property type="entry name" value="P-loop_NTPase"/>
</dbReference>
<sequence>MLSVEGLGVRYGAAQAVSEVSFTVAQGEVVTLIGPNGAGKTTTLLALLNLLPHSGVVRYRGAPTRGRSPEQLVGEGLTLVPEKRELFASMSVEDNLRLGAFARRASARTLGRDLEEVYALFPRLLERRRQLAGTMSGGEQQMLAVGRALMSKPQLLMLDEPSLGLAPLIVRELFEIFARLKAAGTTILLVEQNARAALELADRGFVLEAGEVVLEGEARELLNDPRVMEAYLGLAAP</sequence>
<organism evidence="7 8">
    <name type="scientific">Truepera radiovictrix (strain DSM 17093 / CIP 108686 / LMG 22925 / RQ-24)</name>
    <dbReference type="NCBI Taxonomy" id="649638"/>
    <lineage>
        <taxon>Bacteria</taxon>
        <taxon>Thermotogati</taxon>
        <taxon>Deinococcota</taxon>
        <taxon>Deinococci</taxon>
        <taxon>Trueperales</taxon>
        <taxon>Trueperaceae</taxon>
        <taxon>Truepera</taxon>
    </lineage>
</organism>
<dbReference type="EMBL" id="CP002049">
    <property type="protein sequence ID" value="ADI14999.1"/>
    <property type="molecule type" value="Genomic_DNA"/>
</dbReference>
<dbReference type="OrthoDB" id="9776369at2"/>
<dbReference type="GO" id="GO:0015807">
    <property type="term" value="P:L-amino acid transport"/>
    <property type="evidence" value="ECO:0007669"/>
    <property type="project" value="TreeGrafter"/>
</dbReference>
<evidence type="ECO:0000256" key="1">
    <source>
        <dbReference type="ARBA" id="ARBA00005417"/>
    </source>
</evidence>
<dbReference type="HOGENOM" id="CLU_000604_1_2_0"/>
<dbReference type="RefSeq" id="WP_013178364.1">
    <property type="nucleotide sequence ID" value="NC_014221.1"/>
</dbReference>
<gene>
    <name evidence="7" type="ordered locus">Trad_1883</name>
</gene>
<protein>
    <submittedName>
        <fullName evidence="7">ABC transporter related protein</fullName>
    </submittedName>
</protein>
<dbReference type="InterPro" id="IPR003593">
    <property type="entry name" value="AAA+_ATPase"/>
</dbReference>
<dbReference type="PROSITE" id="PS50893">
    <property type="entry name" value="ABC_TRANSPORTER_2"/>
    <property type="match status" value="1"/>
</dbReference>
<keyword evidence="4" id="KW-0067">ATP-binding</keyword>
<evidence type="ECO:0000313" key="7">
    <source>
        <dbReference type="EMBL" id="ADI14999.1"/>
    </source>
</evidence>
<accession>D7CQL5</accession>
<proteinExistence type="inferred from homology"/>
<reference evidence="8" key="1">
    <citation type="submission" date="2010-05" db="EMBL/GenBank/DDBJ databases">
        <title>The complete genome of Truepera radiovictris DSM 17093.</title>
        <authorList>
            <consortium name="US DOE Joint Genome Institute (JGI-PGF)"/>
            <person name="Lucas S."/>
            <person name="Copeland A."/>
            <person name="Lapidus A."/>
            <person name="Glavina del Rio T."/>
            <person name="Dalin E."/>
            <person name="Tice H."/>
            <person name="Bruce D."/>
            <person name="Goodwin L."/>
            <person name="Pitluck S."/>
            <person name="Kyrpides N."/>
            <person name="Mavromatis K."/>
            <person name="Ovchinnikova G."/>
            <person name="Munk A.C."/>
            <person name="Detter J.C."/>
            <person name="Han C."/>
            <person name="Tapia R."/>
            <person name="Land M."/>
            <person name="Hauser L."/>
            <person name="Markowitz V."/>
            <person name="Cheng J.-F."/>
            <person name="Hugenholtz P."/>
            <person name="Woyke T."/>
            <person name="Wu D."/>
            <person name="Tindall B."/>
            <person name="Pomrenke H.G."/>
            <person name="Brambilla E."/>
            <person name="Klenk H.-P."/>
            <person name="Eisen J.A."/>
        </authorList>
    </citation>
    <scope>NUCLEOTIDE SEQUENCE [LARGE SCALE GENOMIC DNA]</scope>
    <source>
        <strain evidence="8">DSM 17093 / CIP 108686 / LMG 22925 / RQ-24</strain>
    </source>
</reference>